<dbReference type="Proteomes" id="UP000051802">
    <property type="component" value="Unassembled WGS sequence"/>
</dbReference>
<evidence type="ECO:0000313" key="2">
    <source>
        <dbReference type="Proteomes" id="UP000051802"/>
    </source>
</evidence>
<gene>
    <name evidence="1" type="ORF">ARC20_01170</name>
</gene>
<dbReference type="AlphaFoldDB" id="A0A0R0AH57"/>
<comment type="caution">
    <text evidence="1">The sequence shown here is derived from an EMBL/GenBank/DDBJ whole genome shotgun (WGS) entry which is preliminary data.</text>
</comment>
<organism evidence="1 2">
    <name type="scientific">Stenotrophomonas panacihumi</name>
    <dbReference type="NCBI Taxonomy" id="676599"/>
    <lineage>
        <taxon>Bacteria</taxon>
        <taxon>Pseudomonadati</taxon>
        <taxon>Pseudomonadota</taxon>
        <taxon>Gammaproteobacteria</taxon>
        <taxon>Lysobacterales</taxon>
        <taxon>Lysobacteraceae</taxon>
        <taxon>Stenotrophomonas</taxon>
    </lineage>
</organism>
<dbReference type="EMBL" id="LLXU01000087">
    <property type="protein sequence ID" value="KRG41650.1"/>
    <property type="molecule type" value="Genomic_DNA"/>
</dbReference>
<evidence type="ECO:0000313" key="1">
    <source>
        <dbReference type="EMBL" id="KRG41650.1"/>
    </source>
</evidence>
<reference evidence="1 2" key="1">
    <citation type="submission" date="2015-10" db="EMBL/GenBank/DDBJ databases">
        <title>Genome sequencing and analysis of members of genus Stenotrophomonas.</title>
        <authorList>
            <person name="Patil P.P."/>
            <person name="Midha S."/>
            <person name="Patil P.B."/>
        </authorList>
    </citation>
    <scope>NUCLEOTIDE SEQUENCE [LARGE SCALE GENOMIC DNA]</scope>
    <source>
        <strain evidence="1 2">JCM 16536</strain>
    </source>
</reference>
<proteinExistence type="predicted"/>
<sequence length="62" mass="6931">MKVLKSPLAKKVLADPNGLAQLRRFLASDDTRQDAAPVVIEIRDETTQRTLRLTPVYVPRAS</sequence>
<protein>
    <submittedName>
        <fullName evidence="1">Uncharacterized protein</fullName>
    </submittedName>
</protein>
<dbReference type="STRING" id="676599.ARC20_01170"/>
<name>A0A0R0AH57_9GAMM</name>
<dbReference type="RefSeq" id="WP_057647114.1">
    <property type="nucleotide sequence ID" value="NZ_LLXU01000087.1"/>
</dbReference>
<dbReference type="OrthoDB" id="8759057at2"/>
<keyword evidence="2" id="KW-1185">Reference proteome</keyword>
<accession>A0A0R0AH57</accession>